<dbReference type="InterPro" id="IPR036420">
    <property type="entry name" value="BRCT_dom_sf"/>
</dbReference>
<dbReference type="GO" id="GO:0005634">
    <property type="term" value="C:nucleus"/>
    <property type="evidence" value="ECO:0007669"/>
    <property type="project" value="TreeGrafter"/>
</dbReference>
<feature type="region of interest" description="Disordered" evidence="1">
    <location>
        <begin position="1"/>
        <end position="35"/>
    </location>
</feature>
<dbReference type="EMBL" id="GG738892">
    <property type="protein sequence ID" value="EFC40522.1"/>
    <property type="molecule type" value="Genomic_DNA"/>
</dbReference>
<dbReference type="PANTHER" id="PTHR11370">
    <property type="entry name" value="DNA-REPAIR PROTEIN XRCC1"/>
    <property type="match status" value="1"/>
</dbReference>
<feature type="compositionally biased region" description="Acidic residues" evidence="1">
    <location>
        <begin position="207"/>
        <end position="228"/>
    </location>
</feature>
<keyword evidence="4" id="KW-1185">Reference proteome</keyword>
<dbReference type="VEuPathDB" id="AmoebaDB:NAEGRDRAFT_81005"/>
<sequence length="706" mass="81271">MHGSSHDENKRKLSLGESSQEGSKKIKLSSSSSSSGLFGDLPNELVLQVISFLVGDLNDFYHNVDVTTIKRDPTQTATKRNLYDLSALEQGVSHLTKFIPTFDNIKALAKLSMVDKRTFELVTGKANDADLQFMERFWLQGFVFFQKLAYWIRTDTIDNLQLGCGDLNRRQIEEMGRIQNVVQAVERGKPLDDLESAVDKENSWMDDMSDGGDDDEEEEEEEEEEDDFLDGDYCSDISKILPGVTIAISGIVNPERTTLRETAMKMGAKYTPEFQAGKTTHMIAAFSNTDKTKEAINAGIFVVSKQWVYDCSTLSKRMDERRYSMVAVPKPVKTTIKKKEKKKKTPSKTPLYSDEQVCTAMLKSRLDGFDIEFEDYETLFKPHRTAFEMFMTQSFILSLNMFNHMDSENNDEYWSEDNDVLLTSNYLESWADEQPAANPYRYRRTKHSGDDNSPKLGVKIEGTGGWANFITCDADNKKAAHTLTQADIKMDNIEKKLSKSIYLNLANVLYFTPLQNYSFPDSIRFLSIDYSASAAYKEYPNEEWKSFFNNCSFPGVRYLRLRCGEERYYHRKTDDKKEVMTAEETSKVIIESILNSKSLPKLEYLLLVGFSQYNYLEQQIDYLKQLYGIDIVFDYETRDHWKGMTKFTSHLSNERNSLLRYVVVETDLDSRNACDHNSIQEYYDSHNCPASIGRYSISRFYYSCNE</sequence>
<dbReference type="OrthoDB" id="25840at2759"/>
<dbReference type="KEGG" id="ngr:NAEGRDRAFT_81005"/>
<dbReference type="Pfam" id="PF12738">
    <property type="entry name" value="PTCB-BRCT"/>
    <property type="match status" value="1"/>
</dbReference>
<dbReference type="InterPro" id="IPR001357">
    <property type="entry name" value="BRCT_dom"/>
</dbReference>
<dbReference type="Proteomes" id="UP000006671">
    <property type="component" value="Unassembled WGS sequence"/>
</dbReference>
<evidence type="ECO:0000259" key="2">
    <source>
        <dbReference type="PROSITE" id="PS50172"/>
    </source>
</evidence>
<dbReference type="STRING" id="5762.D2VRT7"/>
<protein>
    <submittedName>
        <fullName evidence="3">BRCT domain-containing protein</fullName>
    </submittedName>
</protein>
<evidence type="ECO:0000256" key="1">
    <source>
        <dbReference type="SAM" id="MobiDB-lite"/>
    </source>
</evidence>
<feature type="region of interest" description="Disordered" evidence="1">
    <location>
        <begin position="196"/>
        <end position="228"/>
    </location>
</feature>
<organism evidence="4">
    <name type="scientific">Naegleria gruberi</name>
    <name type="common">Amoeba</name>
    <dbReference type="NCBI Taxonomy" id="5762"/>
    <lineage>
        <taxon>Eukaryota</taxon>
        <taxon>Discoba</taxon>
        <taxon>Heterolobosea</taxon>
        <taxon>Tetramitia</taxon>
        <taxon>Eutetramitia</taxon>
        <taxon>Vahlkampfiidae</taxon>
        <taxon>Naegleria</taxon>
    </lineage>
</organism>
<dbReference type="PANTHER" id="PTHR11370:SF5">
    <property type="entry name" value="DNA REPAIR PROTEIN XRCC1"/>
    <property type="match status" value="1"/>
</dbReference>
<dbReference type="AlphaFoldDB" id="D2VRT7"/>
<dbReference type="OMA" id="LAYWIRT"/>
<evidence type="ECO:0000313" key="4">
    <source>
        <dbReference type="Proteomes" id="UP000006671"/>
    </source>
</evidence>
<dbReference type="SMART" id="SM00292">
    <property type="entry name" value="BRCT"/>
    <property type="match status" value="1"/>
</dbReference>
<dbReference type="Gene3D" id="3.40.50.10190">
    <property type="entry name" value="BRCT domain"/>
    <property type="match status" value="1"/>
</dbReference>
<dbReference type="SUPFAM" id="SSF52113">
    <property type="entry name" value="BRCT domain"/>
    <property type="match status" value="1"/>
</dbReference>
<dbReference type="InParanoid" id="D2VRT7"/>
<name>D2VRT7_NAEGR</name>
<dbReference type="RefSeq" id="XP_002673266.1">
    <property type="nucleotide sequence ID" value="XM_002673220.1"/>
</dbReference>
<gene>
    <name evidence="3" type="ORF">NAEGRDRAFT_81005</name>
</gene>
<feature type="domain" description="BRCT" evidence="2">
    <location>
        <begin position="236"/>
        <end position="325"/>
    </location>
</feature>
<proteinExistence type="predicted"/>
<dbReference type="PROSITE" id="PS50172">
    <property type="entry name" value="BRCT"/>
    <property type="match status" value="1"/>
</dbReference>
<dbReference type="GeneID" id="8854413"/>
<accession>D2VRT7</accession>
<reference evidence="3 4" key="1">
    <citation type="journal article" date="2010" name="Cell">
        <title>The genome of Naegleria gruberi illuminates early eukaryotic versatility.</title>
        <authorList>
            <person name="Fritz-Laylin L.K."/>
            <person name="Prochnik S.E."/>
            <person name="Ginger M.L."/>
            <person name="Dacks J.B."/>
            <person name="Carpenter M.L."/>
            <person name="Field M.C."/>
            <person name="Kuo A."/>
            <person name="Paredez A."/>
            <person name="Chapman J."/>
            <person name="Pham J."/>
            <person name="Shu S."/>
            <person name="Neupane R."/>
            <person name="Cipriano M."/>
            <person name="Mancuso J."/>
            <person name="Tu H."/>
            <person name="Salamov A."/>
            <person name="Lindquist E."/>
            <person name="Shapiro H."/>
            <person name="Lucas S."/>
            <person name="Grigoriev I.V."/>
            <person name="Cande W.Z."/>
            <person name="Fulton C."/>
            <person name="Rokhsar D.S."/>
            <person name="Dawson S.C."/>
        </authorList>
    </citation>
    <scope>NUCLEOTIDE SEQUENCE [LARGE SCALE GENOMIC DNA]</scope>
    <source>
        <strain evidence="3 4">NEG-M</strain>
    </source>
</reference>
<dbReference type="GO" id="GO:0006284">
    <property type="term" value="P:base-excision repair"/>
    <property type="evidence" value="ECO:0007669"/>
    <property type="project" value="TreeGrafter"/>
</dbReference>
<dbReference type="eggNOG" id="KOG3226">
    <property type="taxonomic scope" value="Eukaryota"/>
</dbReference>
<feature type="compositionally biased region" description="Basic and acidic residues" evidence="1">
    <location>
        <begin position="1"/>
        <end position="11"/>
    </location>
</feature>
<evidence type="ECO:0000313" key="3">
    <source>
        <dbReference type="EMBL" id="EFC40522.1"/>
    </source>
</evidence>